<dbReference type="RefSeq" id="WP_189991792.1">
    <property type="nucleotide sequence ID" value="NZ_BMZS01000008.1"/>
</dbReference>
<name>A0A919CR00_9PROT</name>
<evidence type="ECO:0000313" key="2">
    <source>
        <dbReference type="Proteomes" id="UP000630353"/>
    </source>
</evidence>
<sequence>MTAAPSGPASATARLDDPGFAEALMAWIGDLADGLARSEGQRDLLRLARAELAAKERSNREVFGCSLFGTLPAAIFEAVAPGRPVPLALPAASSLCFLALDILDDLADGDWPAHWGDLRPAEMELTGVLILSVLVPEALARTTDDPALLAALGAIHRQSLLRMADGQREDLAAADPADWDASWDMVTARRVLTARGPDQASGYAAMAAVLAGAPPEAARHLAGYAHYLTGAASLWSDLAELLGPEGRDLKQGKRTVPLAAHVNALAASERPAFLARLRAARTSEAEREALRTDLRASPAVAAAMAYRDIDLTMARAALKRAGLRDPQRLAGFVDALASLG</sequence>
<accession>A0A919CR00</accession>
<dbReference type="Gene3D" id="1.10.600.10">
    <property type="entry name" value="Farnesyl Diphosphate Synthase"/>
    <property type="match status" value="1"/>
</dbReference>
<dbReference type="EMBL" id="BMZS01000008">
    <property type="protein sequence ID" value="GHD55271.1"/>
    <property type="molecule type" value="Genomic_DNA"/>
</dbReference>
<keyword evidence="2" id="KW-1185">Reference proteome</keyword>
<organism evidence="1 2">
    <name type="scientific">Thalassobaculum fulvum</name>
    <dbReference type="NCBI Taxonomy" id="1633335"/>
    <lineage>
        <taxon>Bacteria</taxon>
        <taxon>Pseudomonadati</taxon>
        <taxon>Pseudomonadota</taxon>
        <taxon>Alphaproteobacteria</taxon>
        <taxon>Rhodospirillales</taxon>
        <taxon>Thalassobaculaceae</taxon>
        <taxon>Thalassobaculum</taxon>
    </lineage>
</organism>
<reference evidence="1" key="2">
    <citation type="submission" date="2020-09" db="EMBL/GenBank/DDBJ databases">
        <authorList>
            <person name="Sun Q."/>
            <person name="Kim S."/>
        </authorList>
    </citation>
    <scope>NUCLEOTIDE SEQUENCE</scope>
    <source>
        <strain evidence="1">KCTC 42651</strain>
    </source>
</reference>
<dbReference type="Proteomes" id="UP000630353">
    <property type="component" value="Unassembled WGS sequence"/>
</dbReference>
<dbReference type="InterPro" id="IPR008949">
    <property type="entry name" value="Isoprenoid_synthase_dom_sf"/>
</dbReference>
<evidence type="ECO:0000313" key="1">
    <source>
        <dbReference type="EMBL" id="GHD55271.1"/>
    </source>
</evidence>
<dbReference type="AlphaFoldDB" id="A0A919CR00"/>
<gene>
    <name evidence="1" type="ORF">GCM10017083_33950</name>
</gene>
<evidence type="ECO:0008006" key="3">
    <source>
        <dbReference type="Google" id="ProtNLM"/>
    </source>
</evidence>
<comment type="caution">
    <text evidence="1">The sequence shown here is derived from an EMBL/GenBank/DDBJ whole genome shotgun (WGS) entry which is preliminary data.</text>
</comment>
<proteinExistence type="predicted"/>
<dbReference type="SUPFAM" id="SSF48576">
    <property type="entry name" value="Terpenoid synthases"/>
    <property type="match status" value="1"/>
</dbReference>
<protein>
    <recommendedName>
        <fullName evidence="3">Geranylgeranyl pyrophosphate synthase</fullName>
    </recommendedName>
</protein>
<reference evidence="1" key="1">
    <citation type="journal article" date="2014" name="Int. J. Syst. Evol. Microbiol.">
        <title>Complete genome sequence of Corynebacterium casei LMG S-19264T (=DSM 44701T), isolated from a smear-ripened cheese.</title>
        <authorList>
            <consortium name="US DOE Joint Genome Institute (JGI-PGF)"/>
            <person name="Walter F."/>
            <person name="Albersmeier A."/>
            <person name="Kalinowski J."/>
            <person name="Ruckert C."/>
        </authorList>
    </citation>
    <scope>NUCLEOTIDE SEQUENCE</scope>
    <source>
        <strain evidence="1">KCTC 42651</strain>
    </source>
</reference>